<proteinExistence type="predicted"/>
<dbReference type="OrthoDB" id="978at2759"/>
<dbReference type="PANTHER" id="PTHR12303">
    <property type="entry name" value="CARNOSINE N-METHYLTRANSFERASE"/>
    <property type="match status" value="1"/>
</dbReference>
<dbReference type="InterPro" id="IPR029063">
    <property type="entry name" value="SAM-dependent_MTases_sf"/>
</dbReference>
<dbReference type="PANTHER" id="PTHR12303:SF11">
    <property type="entry name" value="AER338CP"/>
    <property type="match status" value="1"/>
</dbReference>
<dbReference type="InterPro" id="IPR012901">
    <property type="entry name" value="CARME"/>
</dbReference>
<evidence type="ECO:0000313" key="1">
    <source>
        <dbReference type="RefSeq" id="XP_033768512.1"/>
    </source>
</evidence>
<dbReference type="VEuPathDB" id="FungiDB:SPAR_M03250"/>
<dbReference type="RefSeq" id="XP_033768512.1">
    <property type="nucleotide sequence ID" value="XM_033912621.1"/>
</dbReference>
<dbReference type="Pfam" id="PF07942">
    <property type="entry name" value="CARME"/>
    <property type="match status" value="1"/>
</dbReference>
<dbReference type="AlphaFoldDB" id="A0A8B8UXM5"/>
<dbReference type="SUPFAM" id="SSF53335">
    <property type="entry name" value="S-adenosyl-L-methionine-dependent methyltransferases"/>
    <property type="match status" value="1"/>
</dbReference>
<dbReference type="PIRSF" id="PIRSF027174">
    <property type="entry name" value="SAM_bd_YMR209C_prd"/>
    <property type="match status" value="1"/>
</dbReference>
<dbReference type="KEGG" id="spao:SPAR_M03250"/>
<name>A0A8B8UXM5_SACPA</name>
<reference evidence="1" key="3">
    <citation type="submission" date="2025-07" db="EMBL/GenBank/DDBJ databases">
        <authorList>
            <consortium name="NCBI Genome Project"/>
        </authorList>
    </citation>
    <scope>NUCLEOTIDE SEQUENCE</scope>
    <source>
        <strain evidence="1">CBS432</strain>
    </source>
</reference>
<dbReference type="GeneID" id="54632902"/>
<dbReference type="SMART" id="SM01296">
    <property type="entry name" value="N2227"/>
    <property type="match status" value="1"/>
</dbReference>
<reference evidence="1" key="2">
    <citation type="submission" date="2020-01" db="EMBL/GenBank/DDBJ databases">
        <title>Population-level Yeast Reference Genomes.</title>
        <authorList>
            <person name="Yue J.-X."/>
        </authorList>
    </citation>
    <scope>NUCLEOTIDE SEQUENCE</scope>
    <source>
        <strain evidence="1">CBS432</strain>
    </source>
</reference>
<gene>
    <name evidence="1" type="ORF">SPAR_M03250</name>
</gene>
<accession>A0A8B8UXM5</accession>
<reference evidence="1" key="4">
    <citation type="submission" date="2025-08" db="UniProtKB">
        <authorList>
            <consortium name="RefSeq"/>
        </authorList>
    </citation>
    <scope>IDENTIFICATION</scope>
    <source>
        <strain evidence="1">CBS432</strain>
    </source>
</reference>
<protein>
    <recommendedName>
        <fullName evidence="2">YMR209C-like protein</fullName>
    </recommendedName>
</protein>
<dbReference type="InterPro" id="IPR016853">
    <property type="entry name" value="S-AdoMet-bd_YMR209C_prd"/>
</dbReference>
<organism evidence="1">
    <name type="scientific">Saccharomyces paradoxus</name>
    <name type="common">Yeast</name>
    <name type="synonym">Saccharomyces douglasii</name>
    <dbReference type="NCBI Taxonomy" id="27291"/>
    <lineage>
        <taxon>Eukaryota</taxon>
        <taxon>Fungi</taxon>
        <taxon>Dikarya</taxon>
        <taxon>Ascomycota</taxon>
        <taxon>Saccharomycotina</taxon>
        <taxon>Saccharomycetes</taxon>
        <taxon>Saccharomycetales</taxon>
        <taxon>Saccharomycetaceae</taxon>
        <taxon>Saccharomyces</taxon>
    </lineage>
</organism>
<evidence type="ECO:0008006" key="2">
    <source>
        <dbReference type="Google" id="ProtNLM"/>
    </source>
</evidence>
<dbReference type="GO" id="GO:0008757">
    <property type="term" value="F:S-adenosylmethionine-dependent methyltransferase activity"/>
    <property type="evidence" value="ECO:0007669"/>
    <property type="project" value="InterPro"/>
</dbReference>
<sequence>MVGSLASNIILALVVVLMTLLRQNKLFQEWFLSHLEKLFSKKSKLTQKVNVLSPSLKLVGYKTSVTAHQSNLCKINHGIPTLPDLTQNLIRLHEYRARGEGYNSLLFRRARQLDGTAGDQLQELGYFTKLMKNNESIRENAGVIDKIIEFTLMKLMHSNEHNKEIMEEIEKICAEHGYKIEDGHLTQLNSDSVFPIVLSRGSQNAVHEALAHLCRDFSSYYSKERDPLQKFIINRIRHHVVRPGAMKEKILIVTPGAGVGGLPHALASTFPNIQVDSVELSALMYVCNLFALEYKHDVKIRPFVQQYSGQTVLNNQLRSLWADLSKFNSCDNLDPLWGDFTRYSPDAKDYDKIIICSAYFIDTAENVFEYLASIEALKEYCKELHWINVGPLKYGTKPLVQFTGDELGRLRKIRGWKDLVETYEVDSSKGLNGYLTDYESMYQGYYGLLKFHSVFERSN</sequence>
<reference evidence="1" key="1">
    <citation type="journal article" date="2017" name="Nat. Genet.">
        <title>Contrasting evolutionary genome dynamics between domesticated and wild yeasts.</title>
        <authorList>
            <person name="Yue J.X."/>
            <person name="Li J."/>
            <person name="Aigrain L."/>
            <person name="Hallin J."/>
            <person name="Persson K."/>
            <person name="Oliver K."/>
            <person name="Bergstrom A."/>
            <person name="Coupland P."/>
            <person name="Warringer J."/>
            <person name="Lagomarsino M.C."/>
            <person name="Fischer G."/>
            <person name="Durbin R."/>
            <person name="Liti G."/>
        </authorList>
    </citation>
    <scope>NUCLEOTIDE SEQUENCE</scope>
    <source>
        <strain evidence="1">CBS432</strain>
    </source>
</reference>